<proteinExistence type="predicted"/>
<feature type="transmembrane region" description="Helical" evidence="2">
    <location>
        <begin position="449"/>
        <end position="468"/>
    </location>
</feature>
<feature type="region of interest" description="Disordered" evidence="1">
    <location>
        <begin position="155"/>
        <end position="198"/>
    </location>
</feature>
<dbReference type="AlphaFoldDB" id="A0A8K0TPW6"/>
<comment type="caution">
    <text evidence="3">The sequence shown here is derived from an EMBL/GenBank/DDBJ whole genome shotgun (WGS) entry which is preliminary data.</text>
</comment>
<feature type="compositionally biased region" description="Low complexity" evidence="1">
    <location>
        <begin position="1"/>
        <end position="32"/>
    </location>
</feature>
<feature type="transmembrane region" description="Helical" evidence="2">
    <location>
        <begin position="848"/>
        <end position="868"/>
    </location>
</feature>
<feature type="transmembrane region" description="Helical" evidence="2">
    <location>
        <begin position="569"/>
        <end position="589"/>
    </location>
</feature>
<feature type="compositionally biased region" description="Pro residues" evidence="1">
    <location>
        <begin position="181"/>
        <end position="190"/>
    </location>
</feature>
<feature type="region of interest" description="Disordered" evidence="1">
    <location>
        <begin position="1"/>
        <end position="39"/>
    </location>
</feature>
<dbReference type="PANTHER" id="PTHR37544">
    <property type="entry name" value="SPRAY-RELATED"/>
    <property type="match status" value="1"/>
</dbReference>
<evidence type="ECO:0000256" key="2">
    <source>
        <dbReference type="SAM" id="Phobius"/>
    </source>
</evidence>
<name>A0A8K0TPW6_9PEZI</name>
<evidence type="ECO:0000256" key="1">
    <source>
        <dbReference type="SAM" id="MobiDB-lite"/>
    </source>
</evidence>
<feature type="transmembrane region" description="Helical" evidence="2">
    <location>
        <begin position="95"/>
        <end position="115"/>
    </location>
</feature>
<feature type="transmembrane region" description="Helical" evidence="2">
    <location>
        <begin position="744"/>
        <end position="772"/>
    </location>
</feature>
<gene>
    <name evidence="3" type="ORF">B0T11DRAFT_309714</name>
</gene>
<dbReference type="Pfam" id="PF11915">
    <property type="entry name" value="DUF3433"/>
    <property type="match status" value="2"/>
</dbReference>
<dbReference type="EMBL" id="JAGPXD010000002">
    <property type="protein sequence ID" value="KAH7367132.1"/>
    <property type="molecule type" value="Genomic_DNA"/>
</dbReference>
<accession>A0A8K0TPW6</accession>
<keyword evidence="4" id="KW-1185">Reference proteome</keyword>
<dbReference type="OrthoDB" id="5428901at2759"/>
<dbReference type="InterPro" id="IPR021840">
    <property type="entry name" value="DUF3433"/>
</dbReference>
<dbReference type="Proteomes" id="UP000813385">
    <property type="component" value="Unassembled WGS sequence"/>
</dbReference>
<keyword evidence="2" id="KW-0812">Transmembrane</keyword>
<dbReference type="PANTHER" id="PTHR37544:SF3">
    <property type="entry name" value="SPRAY"/>
    <property type="match status" value="1"/>
</dbReference>
<organism evidence="3 4">
    <name type="scientific">Plectosphaerella cucumerina</name>
    <dbReference type="NCBI Taxonomy" id="40658"/>
    <lineage>
        <taxon>Eukaryota</taxon>
        <taxon>Fungi</taxon>
        <taxon>Dikarya</taxon>
        <taxon>Ascomycota</taxon>
        <taxon>Pezizomycotina</taxon>
        <taxon>Sordariomycetes</taxon>
        <taxon>Hypocreomycetidae</taxon>
        <taxon>Glomerellales</taxon>
        <taxon>Plectosphaerellaceae</taxon>
        <taxon>Plectosphaerella</taxon>
    </lineage>
</organism>
<evidence type="ECO:0000313" key="3">
    <source>
        <dbReference type="EMBL" id="KAH7367132.1"/>
    </source>
</evidence>
<keyword evidence="2" id="KW-0472">Membrane</keyword>
<feature type="transmembrane region" description="Helical" evidence="2">
    <location>
        <begin position="809"/>
        <end position="828"/>
    </location>
</feature>
<keyword evidence="2" id="KW-1133">Transmembrane helix</keyword>
<feature type="transmembrane region" description="Helical" evidence="2">
    <location>
        <begin position="698"/>
        <end position="724"/>
    </location>
</feature>
<evidence type="ECO:0000313" key="4">
    <source>
        <dbReference type="Proteomes" id="UP000813385"/>
    </source>
</evidence>
<protein>
    <submittedName>
        <fullName evidence="3">Uncharacterized protein</fullName>
    </submittedName>
</protein>
<reference evidence="3" key="1">
    <citation type="journal article" date="2021" name="Nat. Commun.">
        <title>Genetic determinants of endophytism in the Arabidopsis root mycobiome.</title>
        <authorList>
            <person name="Mesny F."/>
            <person name="Miyauchi S."/>
            <person name="Thiergart T."/>
            <person name="Pickel B."/>
            <person name="Atanasova L."/>
            <person name="Karlsson M."/>
            <person name="Huettel B."/>
            <person name="Barry K.W."/>
            <person name="Haridas S."/>
            <person name="Chen C."/>
            <person name="Bauer D."/>
            <person name="Andreopoulos W."/>
            <person name="Pangilinan J."/>
            <person name="LaButti K."/>
            <person name="Riley R."/>
            <person name="Lipzen A."/>
            <person name="Clum A."/>
            <person name="Drula E."/>
            <person name="Henrissat B."/>
            <person name="Kohler A."/>
            <person name="Grigoriev I.V."/>
            <person name="Martin F.M."/>
            <person name="Hacquard S."/>
        </authorList>
    </citation>
    <scope>NUCLEOTIDE SEQUENCE</scope>
    <source>
        <strain evidence="3">MPI-CAGE-AT-0016</strain>
    </source>
</reference>
<feature type="region of interest" description="Disordered" evidence="1">
    <location>
        <begin position="240"/>
        <end position="265"/>
    </location>
</feature>
<sequence>MDQSQQDIQPVWQQQQPNHQYQNYPDQNYPHQSYPEQGYSEQYYPDQNYHGQAYFGQATKKPLAQAEIVEDARRASILNAKGRPKPDYRPMALRWWYILVLLATCLALAGLVLYAEQAMRNSDNTAVIRGRGIEARNNKLIHDEAWDSYRTTEREQIVDAENTTPGRGPTSVDDAEKHPTPKPSPGPESPTPTSTNSDATTAVRGIITSAWVEVEVVSWLTKPGETTVITTFTTTTVTKDETETVTSTRPATTITPGDDDSSPNNMPQVFYDKGEATIPDPPKITTTFITTYTMLRATEDDEDGAAYFQPAATTTFTTTYRSGSVKTVPIEITTTGPSITYAVTGKTTILSTFTVDPVQGKQIMGPTTRTLTSDVPAFLSTIIETPAPIVRTTYGPDGLPTAVTETFPPVTRVITVPASRVILTDVSTPTVLQDLVIVSATTYTLTTTGYYVGKFVPVLVAVVLVLAIRAVDMAAQQYQPFASLARPKGAKGRDSLTLDFEGWGGLWRPLRLARQGQWVPFLATTAYYLSIAIPSVASEAIGIKVHGRCSLSAIQGCALQLGVSRMWSYILAGLLVVTALALLVVLIVVSRHWRTGVFADPWCVAGAAALARNHEVAQSVCHPDFRAVKADVAERYYALGWFRNADGREEYGLVLQGDRRDEGGVVMMPQAGHPDASWGVGPQDGRSSAKVRRPPRTFAVLTVWWRLLLLIYLLALLGVVLFYHGRRTLVPEKVRWFMEGGNRYGARFITSGLGVAAMIGWDCIFDSIAVVAPYRLMADKPQPGSRSALAGRPTYAVTGVWAGIRNRDWLLGLAAFMTVLAHFLPILFANVPYNLTQMEVVHSICSKLSAGLLALMVVVLGAFFFVHWPEMPVDPRSIAGQMWYVAQSSAVDVMDGVSSLDGRERKRRLEMLEARWTFGAVRTPFGHRVTVELLDFRGAPGPGGQWS</sequence>